<evidence type="ECO:0000313" key="11">
    <source>
        <dbReference type="Proteomes" id="UP000659654"/>
    </source>
</evidence>
<comment type="similarity">
    <text evidence="2">Belongs to the WD repeat PLAP family.</text>
</comment>
<dbReference type="Gene3D" id="2.130.10.10">
    <property type="entry name" value="YVTN repeat-like/Quinoprotein amine dehydrogenase"/>
    <property type="match status" value="1"/>
</dbReference>
<feature type="repeat" description="WD" evidence="6">
    <location>
        <begin position="149"/>
        <end position="181"/>
    </location>
</feature>
<dbReference type="PROSITE" id="PS51394">
    <property type="entry name" value="PFU"/>
    <property type="match status" value="1"/>
</dbReference>
<evidence type="ECO:0000256" key="1">
    <source>
        <dbReference type="ARBA" id="ARBA00004496"/>
    </source>
</evidence>
<evidence type="ECO:0000256" key="4">
    <source>
        <dbReference type="ARBA" id="ARBA00022574"/>
    </source>
</evidence>
<feature type="domain" description="PFU" evidence="8">
    <location>
        <begin position="308"/>
        <end position="412"/>
    </location>
</feature>
<gene>
    <name evidence="10" type="ORF">BXYJ_LOCUS5216</name>
</gene>
<keyword evidence="3" id="KW-0963">Cytoplasm</keyword>
<dbReference type="Pfam" id="PF08324">
    <property type="entry name" value="PUL"/>
    <property type="match status" value="1"/>
</dbReference>
<dbReference type="SMART" id="SM00320">
    <property type="entry name" value="WD40"/>
    <property type="match status" value="6"/>
</dbReference>
<feature type="domain" description="PUL" evidence="9">
    <location>
        <begin position="569"/>
        <end position="835"/>
    </location>
</feature>
<dbReference type="SUPFAM" id="SSF48371">
    <property type="entry name" value="ARM repeat"/>
    <property type="match status" value="1"/>
</dbReference>
<dbReference type="Pfam" id="PF09070">
    <property type="entry name" value="PFU"/>
    <property type="match status" value="1"/>
</dbReference>
<evidence type="ECO:0000259" key="8">
    <source>
        <dbReference type="PROSITE" id="PS51394"/>
    </source>
</evidence>
<evidence type="ECO:0000313" key="10">
    <source>
        <dbReference type="EMBL" id="CAD5217810.1"/>
    </source>
</evidence>
<evidence type="ECO:0000256" key="7">
    <source>
        <dbReference type="SAM" id="MobiDB-lite"/>
    </source>
</evidence>
<dbReference type="PANTHER" id="PTHR19849">
    <property type="entry name" value="PHOSPHOLIPASE A-2-ACTIVATING PROTEIN"/>
    <property type="match status" value="1"/>
</dbReference>
<organism evidence="10 11">
    <name type="scientific">Bursaphelenchus xylophilus</name>
    <name type="common">Pinewood nematode worm</name>
    <name type="synonym">Aphelenchoides xylophilus</name>
    <dbReference type="NCBI Taxonomy" id="6326"/>
    <lineage>
        <taxon>Eukaryota</taxon>
        <taxon>Metazoa</taxon>
        <taxon>Ecdysozoa</taxon>
        <taxon>Nematoda</taxon>
        <taxon>Chromadorea</taxon>
        <taxon>Rhabditida</taxon>
        <taxon>Tylenchina</taxon>
        <taxon>Tylenchomorpha</taxon>
        <taxon>Aphelenchoidea</taxon>
        <taxon>Aphelenchoididae</taxon>
        <taxon>Bursaphelenchus</taxon>
    </lineage>
</organism>
<dbReference type="GO" id="GO:0043161">
    <property type="term" value="P:proteasome-mediated ubiquitin-dependent protein catabolic process"/>
    <property type="evidence" value="ECO:0007669"/>
    <property type="project" value="TreeGrafter"/>
</dbReference>
<evidence type="ECO:0000256" key="6">
    <source>
        <dbReference type="PROSITE-ProRule" id="PRU00221"/>
    </source>
</evidence>
<dbReference type="OrthoDB" id="10265988at2759"/>
<dbReference type="GO" id="GO:0010992">
    <property type="term" value="P:ubiquitin recycling"/>
    <property type="evidence" value="ECO:0007669"/>
    <property type="project" value="TreeGrafter"/>
</dbReference>
<name>A0A7I8WYL9_BURXY</name>
<evidence type="ECO:0000256" key="2">
    <source>
        <dbReference type="ARBA" id="ARBA00008495"/>
    </source>
</evidence>
<dbReference type="AlphaFoldDB" id="A0A7I8WYL9"/>
<dbReference type="PROSITE" id="PS50082">
    <property type="entry name" value="WD_REPEATS_2"/>
    <property type="match status" value="2"/>
</dbReference>
<dbReference type="Pfam" id="PF00400">
    <property type="entry name" value="WD40"/>
    <property type="match status" value="3"/>
</dbReference>
<dbReference type="EMBL" id="CAJFCV020000002">
    <property type="protein sequence ID" value="CAG9101717.1"/>
    <property type="molecule type" value="Genomic_DNA"/>
</dbReference>
<dbReference type="GO" id="GO:0005737">
    <property type="term" value="C:cytoplasm"/>
    <property type="evidence" value="ECO:0007669"/>
    <property type="project" value="UniProtKB-SubCell"/>
</dbReference>
<keyword evidence="11" id="KW-1185">Reference proteome</keyword>
<dbReference type="InterPro" id="IPR038122">
    <property type="entry name" value="PFU_sf"/>
</dbReference>
<dbReference type="InterPro" id="IPR011989">
    <property type="entry name" value="ARM-like"/>
</dbReference>
<keyword evidence="4 6" id="KW-0853">WD repeat</keyword>
<dbReference type="InterPro" id="IPR015943">
    <property type="entry name" value="WD40/YVTN_repeat-like_dom_sf"/>
</dbReference>
<dbReference type="InterPro" id="IPR001680">
    <property type="entry name" value="WD40_rpt"/>
</dbReference>
<sequence length="839" mass="92110">MTEPAIQFHLWQTFAAHGSDVKAVEPTSQGHLATVSRDETAKLWVEKENGYVQEAEFKNGQHVNSLGFYECPDGSSEFIVCGRKDGTVALFAPTSEDPTVVIRVHQMNVCTLRVDSATGRCISGGWDSKAVVTDLNKALQNQPSEIYGLNGHKNSVWAVEFVQNQPNNFVTGSADRTIKLWCGNECIMTLEGHQDVVRSIIMLPNGNLISSANDSTLRVWSTESGKCLEAYDSYHGEFIYATALLTHPSGKKFVISCSERGYVEIYALVADDTALSFLQPVRAPVVSLWAVRSTKDGDFALAASNGFVYIFSANPDKKAPEPVEAAFEAELASFIATEAAAKAAEQNDKVVIKVSLDDSGRQLDLVYVKGQNPIDSAKNFLAQNHLPISYLNEIVDYIKSNVPEARNFEQFKGTKPAPIQKPGKADYEFEITAPPDKTFFLAYNVGEDPNMAAQRCCEQNNLPIAFLPQLVNHLQQNVPEIKGLQGKAYADPFTGSGRYVPGQSSAGSGDFGDPFTSSGRYIPGQASAQTGQGGGDPFTSGGRYIPSQETNPLLPNSCLKADKKRPFSEYVPIKDLYLFPERADQKAIDALKKANSEVGPNYELEEPLFDALVQMLEPGFEHNEIQTLALEKALQWPMEHIMGVIDVLRHALLNEFHSLTFCSPPNGDLTVERLLTLLISDSTFKIRTMVCRALANACKHEPGRRMLMSRLSEVVEVVAPCVLWEKPILQVAATSCLANLAFCLLKQTEAGVAELGPREDLLRAIIKTTEKTPAFSHLSPVAILRLLQTIVTLMWGDLTVIKMGKQRGVAEIVQKIKDAASDEASKNIARDIYVMTFEV</sequence>
<dbReference type="PROSITE" id="PS51396">
    <property type="entry name" value="PUL"/>
    <property type="match status" value="1"/>
</dbReference>
<dbReference type="EMBL" id="CAJFDI010000002">
    <property type="protein sequence ID" value="CAD5217810.1"/>
    <property type="molecule type" value="Genomic_DNA"/>
</dbReference>
<dbReference type="InterPro" id="IPR036322">
    <property type="entry name" value="WD40_repeat_dom_sf"/>
</dbReference>
<dbReference type="InterPro" id="IPR013535">
    <property type="entry name" value="PUL_dom"/>
</dbReference>
<dbReference type="InterPro" id="IPR015155">
    <property type="entry name" value="PFU"/>
</dbReference>
<comment type="subcellular location">
    <subcellularLocation>
        <location evidence="1">Cytoplasm</location>
    </subcellularLocation>
</comment>
<feature type="region of interest" description="Disordered" evidence="7">
    <location>
        <begin position="501"/>
        <end position="550"/>
    </location>
</feature>
<proteinExistence type="inferred from homology"/>
<dbReference type="Gene3D" id="1.25.10.10">
    <property type="entry name" value="Leucine-rich Repeat Variant"/>
    <property type="match status" value="1"/>
</dbReference>
<evidence type="ECO:0000256" key="3">
    <source>
        <dbReference type="ARBA" id="ARBA00022490"/>
    </source>
</evidence>
<dbReference type="SMR" id="A0A7I8WYL9"/>
<dbReference type="Gene3D" id="3.10.20.870">
    <property type="entry name" value="PFU (PLAA family ubiquitin binding), C-terminal domain"/>
    <property type="match status" value="2"/>
</dbReference>
<dbReference type="SUPFAM" id="SSF50978">
    <property type="entry name" value="WD40 repeat-like"/>
    <property type="match status" value="1"/>
</dbReference>
<dbReference type="PANTHER" id="PTHR19849:SF0">
    <property type="entry name" value="PHOSPHOLIPASE A-2-ACTIVATING PROTEIN"/>
    <property type="match status" value="1"/>
</dbReference>
<protein>
    <submittedName>
        <fullName evidence="10">(pine wood nematode) hypothetical protein</fullName>
    </submittedName>
</protein>
<comment type="caution">
    <text evidence="10">The sequence shown here is derived from an EMBL/GenBank/DDBJ whole genome shotgun (WGS) entry which is preliminary data.</text>
</comment>
<accession>A0A7I8WYL9</accession>
<keyword evidence="5" id="KW-0677">Repeat</keyword>
<evidence type="ECO:0000256" key="5">
    <source>
        <dbReference type="ARBA" id="ARBA00022737"/>
    </source>
</evidence>
<evidence type="ECO:0000259" key="9">
    <source>
        <dbReference type="PROSITE" id="PS51396"/>
    </source>
</evidence>
<dbReference type="GO" id="GO:0005634">
    <property type="term" value="C:nucleus"/>
    <property type="evidence" value="ECO:0007669"/>
    <property type="project" value="TreeGrafter"/>
</dbReference>
<dbReference type="Proteomes" id="UP000582659">
    <property type="component" value="Unassembled WGS sequence"/>
</dbReference>
<dbReference type="PROSITE" id="PS50294">
    <property type="entry name" value="WD_REPEATS_REGION"/>
    <property type="match status" value="2"/>
</dbReference>
<reference evidence="10" key="1">
    <citation type="submission" date="2020-09" db="EMBL/GenBank/DDBJ databases">
        <authorList>
            <person name="Kikuchi T."/>
        </authorList>
    </citation>
    <scope>NUCLEOTIDE SEQUENCE</scope>
    <source>
        <strain evidence="10">Ka4C1</strain>
    </source>
</reference>
<feature type="repeat" description="WD" evidence="6">
    <location>
        <begin position="190"/>
        <end position="230"/>
    </location>
</feature>
<dbReference type="Proteomes" id="UP000659654">
    <property type="component" value="Unassembled WGS sequence"/>
</dbReference>
<dbReference type="InterPro" id="IPR016024">
    <property type="entry name" value="ARM-type_fold"/>
</dbReference>
<dbReference type="GO" id="GO:0043130">
    <property type="term" value="F:ubiquitin binding"/>
    <property type="evidence" value="ECO:0007669"/>
    <property type="project" value="TreeGrafter"/>
</dbReference>